<dbReference type="Proteomes" id="UP000291259">
    <property type="component" value="Chromosome"/>
</dbReference>
<dbReference type="PROSITE" id="PS01350">
    <property type="entry name" value="ISPF"/>
    <property type="match status" value="1"/>
</dbReference>
<comment type="catalytic activity">
    <reaction evidence="2 14">
        <text>2-C-methyl-D-erythritol 4-phosphate + CTP + H(+) = 4-CDP-2-C-methyl-D-erythritol + diphosphate</text>
        <dbReference type="Rhea" id="RHEA:13429"/>
        <dbReference type="ChEBI" id="CHEBI:15378"/>
        <dbReference type="ChEBI" id="CHEBI:33019"/>
        <dbReference type="ChEBI" id="CHEBI:37563"/>
        <dbReference type="ChEBI" id="CHEBI:57823"/>
        <dbReference type="ChEBI" id="CHEBI:58262"/>
        <dbReference type="EC" id="2.7.7.60"/>
    </reaction>
</comment>
<dbReference type="NCBIfam" id="TIGR00151">
    <property type="entry name" value="ispF"/>
    <property type="match status" value="1"/>
</dbReference>
<dbReference type="CDD" id="cd02516">
    <property type="entry name" value="CDP-ME_synthetase"/>
    <property type="match status" value="1"/>
</dbReference>
<dbReference type="InterPro" id="IPR003526">
    <property type="entry name" value="MECDP_synthase"/>
</dbReference>
<dbReference type="PANTHER" id="PTHR43181">
    <property type="entry name" value="2-C-METHYL-D-ERYTHRITOL 2,4-CYCLODIPHOSPHATE SYNTHASE, CHLOROPLASTIC"/>
    <property type="match status" value="1"/>
</dbReference>
<dbReference type="EC" id="4.6.1.12" evidence="14"/>
<keyword evidence="10 14" id="KW-0479">Metal-binding</keyword>
<feature type="site" description="Positions MEP for the nucleophilic attack" evidence="14">
    <location>
        <position position="213"/>
    </location>
</feature>
<feature type="binding site" evidence="14">
    <location>
        <position position="395"/>
    </location>
    <ligand>
        <name>4-CDP-2-C-methyl-D-erythritol 2-phosphate</name>
        <dbReference type="ChEBI" id="CHEBI:57919"/>
    </ligand>
</feature>
<evidence type="ECO:0000256" key="2">
    <source>
        <dbReference type="ARBA" id="ARBA00001282"/>
    </source>
</evidence>
<feature type="binding site" evidence="14">
    <location>
        <begin position="262"/>
        <end position="264"/>
    </location>
    <ligand>
        <name>4-CDP-2-C-methyl-D-erythritol 2-phosphate</name>
        <dbReference type="ChEBI" id="CHEBI:57919"/>
    </ligand>
</feature>
<dbReference type="HAMAP" id="MF_00107">
    <property type="entry name" value="IspF"/>
    <property type="match status" value="1"/>
</dbReference>
<dbReference type="FunFam" id="3.90.550.10:FF:000003">
    <property type="entry name" value="2-C-methyl-D-erythritol 4-phosphate cytidylyltransferase"/>
    <property type="match status" value="1"/>
</dbReference>
<evidence type="ECO:0000256" key="14">
    <source>
        <dbReference type="HAMAP-Rule" id="MF_01520"/>
    </source>
</evidence>
<evidence type="ECO:0000256" key="8">
    <source>
        <dbReference type="ARBA" id="ARBA00022679"/>
    </source>
</evidence>
<dbReference type="InterPro" id="IPR018294">
    <property type="entry name" value="ISPD_synthase_CS"/>
</dbReference>
<accession>A0A4P6FAQ8</accession>
<comment type="similarity">
    <text evidence="14">In the C-terminal section; belongs to the IspF family.</text>
</comment>
<protein>
    <recommendedName>
        <fullName evidence="14">Bifunctional enzyme IspD/IspF</fullName>
    </recommendedName>
    <domain>
        <recommendedName>
            <fullName evidence="14">2-C-methyl-D-erythritol 4-phosphate cytidylyltransferase</fullName>
            <ecNumber evidence="14">2.7.7.60</ecNumber>
        </recommendedName>
        <alternativeName>
            <fullName evidence="14">4-diphosphocytidyl-2C-methyl-D-erythritol synthase</fullName>
        </alternativeName>
        <alternativeName>
            <fullName evidence="14">MEP cytidylyltransferase</fullName>
            <shortName evidence="14">MCT</shortName>
        </alternativeName>
    </domain>
    <domain>
        <recommendedName>
            <fullName evidence="14">2-C-methyl-D-erythritol 2,4-cyclodiphosphate synthase</fullName>
            <shortName evidence="14">MECDP-synthase</shortName>
            <shortName evidence="14">MECPP-synthase</shortName>
            <shortName evidence="14">MECPS</shortName>
            <ecNumber evidence="14">4.6.1.12</ecNumber>
        </recommendedName>
    </domain>
</protein>
<reference evidence="17 18" key="1">
    <citation type="submission" date="2019-01" db="EMBL/GenBank/DDBJ databases">
        <title>Genome sequencing of strain FW100M-8.</title>
        <authorList>
            <person name="Heo J."/>
            <person name="Kim S.-J."/>
            <person name="Kim J.-S."/>
            <person name="Hong S.-B."/>
            <person name="Kwon S.-W."/>
        </authorList>
    </citation>
    <scope>NUCLEOTIDE SEQUENCE [LARGE SCALE GENOMIC DNA]</scope>
    <source>
        <strain evidence="17 18">FW100M-8</strain>
    </source>
</reference>
<dbReference type="PROSITE" id="PS01295">
    <property type="entry name" value="ISPD"/>
    <property type="match status" value="1"/>
</dbReference>
<dbReference type="NCBIfam" id="TIGR00453">
    <property type="entry name" value="ispD"/>
    <property type="match status" value="1"/>
</dbReference>
<feature type="binding site" evidence="14">
    <location>
        <begin position="290"/>
        <end position="291"/>
    </location>
    <ligand>
        <name>4-CDP-2-C-methyl-D-erythritol 2-phosphate</name>
        <dbReference type="ChEBI" id="CHEBI:57919"/>
    </ligand>
</feature>
<comment type="similarity">
    <text evidence="14">In the N-terminal section; belongs to the IspD/TarI cytidylyltransferase family. IspD subfamily.</text>
</comment>
<evidence type="ECO:0000256" key="4">
    <source>
        <dbReference type="ARBA" id="ARBA00004709"/>
    </source>
</evidence>
<dbReference type="GO" id="GO:0008685">
    <property type="term" value="F:2-C-methyl-D-erythritol 2,4-cyclodiphosphate synthase activity"/>
    <property type="evidence" value="ECO:0007669"/>
    <property type="project" value="UniProtKB-UniRule"/>
</dbReference>
<feature type="region of interest" description="2-C-methyl-D-erythritol 4-phosphate cytidylyltransferase" evidence="14">
    <location>
        <begin position="1"/>
        <end position="255"/>
    </location>
</feature>
<gene>
    <name evidence="14" type="primary">ispDF</name>
    <name evidence="17" type="ORF">ET445_08035</name>
</gene>
<dbReference type="GO" id="GO:0019288">
    <property type="term" value="P:isopentenyl diphosphate biosynthetic process, methylerythritol 4-phosphate pathway"/>
    <property type="evidence" value="ECO:0007669"/>
    <property type="project" value="UniProtKB-UniRule"/>
</dbReference>
<name>A0A4P6FAQ8_9MICO</name>
<feature type="binding site" evidence="14">
    <location>
        <position position="264"/>
    </location>
    <ligand>
        <name>a divalent metal cation</name>
        <dbReference type="ChEBI" id="CHEBI:60240"/>
    </ligand>
</feature>
<feature type="binding site" evidence="14">
    <location>
        <position position="262"/>
    </location>
    <ligand>
        <name>a divalent metal cation</name>
        <dbReference type="ChEBI" id="CHEBI:60240"/>
    </ligand>
</feature>
<dbReference type="GO" id="GO:0050518">
    <property type="term" value="F:2-C-methyl-D-erythritol 4-phosphate cytidylyltransferase activity"/>
    <property type="evidence" value="ECO:0007669"/>
    <property type="project" value="UniProtKB-UniRule"/>
</dbReference>
<dbReference type="EC" id="2.7.7.60" evidence="14"/>
<comment type="similarity">
    <text evidence="6">Belongs to the IspF family.</text>
</comment>
<evidence type="ECO:0000256" key="6">
    <source>
        <dbReference type="ARBA" id="ARBA00008480"/>
    </source>
</evidence>
<dbReference type="InterPro" id="IPR034683">
    <property type="entry name" value="IspD/TarI"/>
</dbReference>
<evidence type="ECO:0000256" key="5">
    <source>
        <dbReference type="ARBA" id="ARBA00004787"/>
    </source>
</evidence>
<evidence type="ECO:0000259" key="16">
    <source>
        <dbReference type="Pfam" id="PF02542"/>
    </source>
</evidence>
<dbReference type="KEGG" id="agf:ET445_08035"/>
<feature type="site" description="Positions MEP for the nucleophilic attack" evidence="14">
    <location>
        <position position="160"/>
    </location>
</feature>
<keyword evidence="9 14" id="KW-0548">Nucleotidyltransferase</keyword>
<keyword evidence="8 14" id="KW-0808">Transferase</keyword>
<feature type="domain" description="2-C-methyl-D-erythritol 2,4-cyclodiphosphate synthase" evidence="16">
    <location>
        <begin position="256"/>
        <end position="407"/>
    </location>
</feature>
<keyword evidence="11 14" id="KW-0414">Isoprene biosynthesis</keyword>
<feature type="binding site" evidence="14">
    <location>
        <position position="298"/>
    </location>
    <ligand>
        <name>a divalent metal cation</name>
        <dbReference type="ChEBI" id="CHEBI:60240"/>
    </ligand>
</feature>
<feature type="region of interest" description="Disordered" evidence="15">
    <location>
        <begin position="234"/>
        <end position="253"/>
    </location>
</feature>
<dbReference type="SUPFAM" id="SSF53448">
    <property type="entry name" value="Nucleotide-diphospho-sugar transferases"/>
    <property type="match status" value="1"/>
</dbReference>
<dbReference type="InterPro" id="IPR026596">
    <property type="entry name" value="IspD/F"/>
</dbReference>
<comment type="pathway">
    <text evidence="4 14">Isoprenoid biosynthesis; isopentenyl diphosphate biosynthesis via DXP pathway; isopentenyl diphosphate from 1-deoxy-D-xylulose 5-phosphate: step 4/6.</text>
</comment>
<evidence type="ECO:0000313" key="18">
    <source>
        <dbReference type="Proteomes" id="UP000291259"/>
    </source>
</evidence>
<dbReference type="HAMAP" id="MF_00108">
    <property type="entry name" value="IspD"/>
    <property type="match status" value="1"/>
</dbReference>
<comment type="caution">
    <text evidence="14">Lacks conserved residue(s) required for the propagation of feature annotation.</text>
</comment>
<comment type="cofactor">
    <cofactor evidence="3 14">
        <name>a divalent metal cation</name>
        <dbReference type="ChEBI" id="CHEBI:60240"/>
    </cofactor>
</comment>
<feature type="binding site" evidence="14">
    <location>
        <begin position="385"/>
        <end position="388"/>
    </location>
    <ligand>
        <name>4-CDP-2-C-methyl-D-erythritol 2-phosphate</name>
        <dbReference type="ChEBI" id="CHEBI:57919"/>
    </ligand>
</feature>
<dbReference type="SUPFAM" id="SSF69765">
    <property type="entry name" value="IpsF-like"/>
    <property type="match status" value="1"/>
</dbReference>
<dbReference type="Gene3D" id="3.30.1330.50">
    <property type="entry name" value="2-C-methyl-D-erythritol 2,4-cyclodiphosphate synthase"/>
    <property type="match status" value="1"/>
</dbReference>
<dbReference type="CDD" id="cd00554">
    <property type="entry name" value="MECDP_synthase"/>
    <property type="match status" value="1"/>
</dbReference>
<dbReference type="InterPro" id="IPR020555">
    <property type="entry name" value="MECDP_synthase_CS"/>
</dbReference>
<comment type="similarity">
    <text evidence="7">Belongs to the IspD/TarI cytidylyltransferase family. IspD subfamily.</text>
</comment>
<feature type="region of interest" description="2-C-methyl-D-erythritol 2,4-cyclodiphosphate synthase" evidence="14">
    <location>
        <begin position="256"/>
        <end position="410"/>
    </location>
</feature>
<dbReference type="InterPro" id="IPR029044">
    <property type="entry name" value="Nucleotide-diphossugar_trans"/>
</dbReference>
<comment type="pathway">
    <text evidence="5 14">Isoprenoid biosynthesis; isopentenyl diphosphate biosynthesis via DXP pathway; isopentenyl diphosphate from 1-deoxy-D-xylulose 5-phosphate: step 2/6.</text>
</comment>
<dbReference type="RefSeq" id="WP_129190410.1">
    <property type="nucleotide sequence ID" value="NZ_CP035491.1"/>
</dbReference>
<feature type="site" description="Transition state stabilizer" evidence="14">
    <location>
        <position position="386"/>
    </location>
</feature>
<evidence type="ECO:0000256" key="9">
    <source>
        <dbReference type="ARBA" id="ARBA00022695"/>
    </source>
</evidence>
<dbReference type="GO" id="GO:0046872">
    <property type="term" value="F:metal ion binding"/>
    <property type="evidence" value="ECO:0007669"/>
    <property type="project" value="UniProtKB-KW"/>
</dbReference>
<dbReference type="PANTHER" id="PTHR43181:SF1">
    <property type="entry name" value="2-C-METHYL-D-ERYTHRITOL 2,4-CYCLODIPHOSPHATE SYNTHASE, CHLOROPLASTIC"/>
    <property type="match status" value="1"/>
</dbReference>
<organism evidence="17 18">
    <name type="scientific">Agromyces protaetiae</name>
    <dbReference type="NCBI Taxonomy" id="2509455"/>
    <lineage>
        <taxon>Bacteria</taxon>
        <taxon>Bacillati</taxon>
        <taxon>Actinomycetota</taxon>
        <taxon>Actinomycetes</taxon>
        <taxon>Micrococcales</taxon>
        <taxon>Microbacteriaceae</taxon>
        <taxon>Agromyces</taxon>
    </lineage>
</organism>
<dbReference type="EMBL" id="CP035491">
    <property type="protein sequence ID" value="QAY73300.1"/>
    <property type="molecule type" value="Genomic_DNA"/>
</dbReference>
<dbReference type="UniPathway" id="UPA00056">
    <property type="reaction ID" value="UER00093"/>
</dbReference>
<dbReference type="Pfam" id="PF02542">
    <property type="entry name" value="YgbB"/>
    <property type="match status" value="1"/>
</dbReference>
<evidence type="ECO:0000256" key="12">
    <source>
        <dbReference type="ARBA" id="ARBA00023239"/>
    </source>
</evidence>
<evidence type="ECO:0000256" key="7">
    <source>
        <dbReference type="ARBA" id="ARBA00009789"/>
    </source>
</evidence>
<evidence type="ECO:0000256" key="15">
    <source>
        <dbReference type="SAM" id="MobiDB-lite"/>
    </source>
</evidence>
<proteinExistence type="inferred from homology"/>
<sequence length="410" mass="41406">MSESTVAVIVVAAGSGTRLGHAEPKAFVPVGGRAMLAVALDGVLGMREKPHVVLVVPASRVQQVHSEFAEVLASKGASFDVVAGGSTRQGSVAAGLSVLGHLVDTVLVHDAARALTPALVFDEVVEAVRARGHGIVPALPVVDTIKRIDADRRAIETVDRSELAAVQTPQGFPRDALDDAYAAASEEFTDDAALAAAAGLPVDVVPGDARAFKITVPADLARAERIVESGAAPATSGALATSAAPEAPGARFPAPRIGTGIDVHAFDEDPNVPLWIAGLEWPGERGLSGHSDGDVASHAIVDALLAAAGLGDIGGMFGTADPRFAGAHGTVFLAEARARVEQAGFRIGNVSVQLVGNRPKLAPRRAEAEATLAAALGAPVSVSATTTDGLGLTGRGEGVAAIATAVVFPV</sequence>
<keyword evidence="18" id="KW-1185">Reference proteome</keyword>
<comment type="function">
    <text evidence="14">Bifunctional enzyme that catalyzes the formation of 4-diphosphocytidyl-2-C-methyl-D-erythritol from CTP and 2-C-methyl-D-erythritol 4-phosphate (MEP) (IspD), and catalyzes the conversion of 4-diphosphocytidyl-2-C-methyl-D-erythritol 2-phosphate (CDP-ME2P) to 2-C-methyl-D-erythritol 2,4-cyclodiphosphate (ME-CPP) with a corresponding release of cytidine 5-monophosphate (CMP) (IspF).</text>
</comment>
<evidence type="ECO:0000256" key="1">
    <source>
        <dbReference type="ARBA" id="ARBA00000200"/>
    </source>
</evidence>
<feature type="site" description="Transition state stabilizer" evidence="14">
    <location>
        <position position="290"/>
    </location>
</feature>
<dbReference type="Pfam" id="PF01128">
    <property type="entry name" value="IspD"/>
    <property type="match status" value="1"/>
</dbReference>
<feature type="site" description="Transition state stabilizer" evidence="14">
    <location>
        <position position="18"/>
    </location>
</feature>
<feature type="site" description="Transition state stabilizer" evidence="14">
    <location>
        <position position="25"/>
    </location>
</feature>
<evidence type="ECO:0000256" key="3">
    <source>
        <dbReference type="ARBA" id="ARBA00001968"/>
    </source>
</evidence>
<dbReference type="Gene3D" id="3.90.550.10">
    <property type="entry name" value="Spore Coat Polysaccharide Biosynthesis Protein SpsA, Chain A"/>
    <property type="match status" value="1"/>
</dbReference>
<evidence type="ECO:0000256" key="10">
    <source>
        <dbReference type="ARBA" id="ARBA00022723"/>
    </source>
</evidence>
<dbReference type="InterPro" id="IPR036571">
    <property type="entry name" value="MECDP_synthase_sf"/>
</dbReference>
<evidence type="ECO:0000256" key="11">
    <source>
        <dbReference type="ARBA" id="ARBA00023229"/>
    </source>
</evidence>
<evidence type="ECO:0000256" key="13">
    <source>
        <dbReference type="ARBA" id="ARBA00023268"/>
    </source>
</evidence>
<keyword evidence="12 14" id="KW-0456">Lyase</keyword>
<dbReference type="FunFam" id="3.30.1330.50:FF:000003">
    <property type="entry name" value="2-C-methyl-D-erythritol 2,4-cyclodiphosphate synthase"/>
    <property type="match status" value="1"/>
</dbReference>
<evidence type="ECO:0000313" key="17">
    <source>
        <dbReference type="EMBL" id="QAY73300.1"/>
    </source>
</evidence>
<comment type="catalytic activity">
    <reaction evidence="1 14">
        <text>4-CDP-2-C-methyl-D-erythritol 2-phosphate = 2-C-methyl-D-erythritol 2,4-cyclic diphosphate + CMP</text>
        <dbReference type="Rhea" id="RHEA:23864"/>
        <dbReference type="ChEBI" id="CHEBI:57919"/>
        <dbReference type="ChEBI" id="CHEBI:58483"/>
        <dbReference type="ChEBI" id="CHEBI:60377"/>
        <dbReference type="EC" id="4.6.1.12"/>
    </reaction>
</comment>
<keyword evidence="13 14" id="KW-0511">Multifunctional enzyme</keyword>
<dbReference type="InterPro" id="IPR001228">
    <property type="entry name" value="IspD"/>
</dbReference>
<dbReference type="AlphaFoldDB" id="A0A4P6FAQ8"/>
<dbReference type="GO" id="GO:0016114">
    <property type="term" value="P:terpenoid biosynthetic process"/>
    <property type="evidence" value="ECO:0007669"/>
    <property type="project" value="InterPro"/>
</dbReference>
<dbReference type="HAMAP" id="MF_01520">
    <property type="entry name" value="IspDF"/>
    <property type="match status" value="1"/>
</dbReference>
<feature type="binding site" evidence="14">
    <location>
        <begin position="312"/>
        <end position="314"/>
    </location>
    <ligand>
        <name>4-CDP-2-C-methyl-D-erythritol 2-phosphate</name>
        <dbReference type="ChEBI" id="CHEBI:57919"/>
    </ligand>
</feature>
<dbReference type="OrthoDB" id="9802561at2"/>